<protein>
    <recommendedName>
        <fullName evidence="5">Small auxin up regulated protein</fullName>
    </recommendedName>
</protein>
<dbReference type="AlphaFoldDB" id="A0AAV7E517"/>
<organism evidence="3 4">
    <name type="scientific">Aristolochia fimbriata</name>
    <name type="common">White veined hardy Dutchman's pipe vine</name>
    <dbReference type="NCBI Taxonomy" id="158543"/>
    <lineage>
        <taxon>Eukaryota</taxon>
        <taxon>Viridiplantae</taxon>
        <taxon>Streptophyta</taxon>
        <taxon>Embryophyta</taxon>
        <taxon>Tracheophyta</taxon>
        <taxon>Spermatophyta</taxon>
        <taxon>Magnoliopsida</taxon>
        <taxon>Magnoliidae</taxon>
        <taxon>Piperales</taxon>
        <taxon>Aristolochiaceae</taxon>
        <taxon>Aristolochia</taxon>
    </lineage>
</organism>
<keyword evidence="4" id="KW-1185">Reference proteome</keyword>
<reference evidence="3 4" key="1">
    <citation type="submission" date="2021-07" db="EMBL/GenBank/DDBJ databases">
        <title>The Aristolochia fimbriata genome: insights into angiosperm evolution, floral development and chemical biosynthesis.</title>
        <authorList>
            <person name="Jiao Y."/>
        </authorList>
    </citation>
    <scope>NUCLEOTIDE SEQUENCE [LARGE SCALE GENOMIC DNA]</scope>
    <source>
        <strain evidence="3">IBCAS-2021</strain>
        <tissue evidence="3">Leaf</tissue>
    </source>
</reference>
<comment type="caution">
    <text evidence="3">The sequence shown here is derived from an EMBL/GenBank/DDBJ whole genome shotgun (WGS) entry which is preliminary data.</text>
</comment>
<dbReference type="InterPro" id="IPR003676">
    <property type="entry name" value="SAUR_fam"/>
</dbReference>
<name>A0AAV7E517_ARIFI</name>
<evidence type="ECO:0000313" key="3">
    <source>
        <dbReference type="EMBL" id="KAG9443215.1"/>
    </source>
</evidence>
<dbReference type="PANTHER" id="PTHR31175">
    <property type="entry name" value="AUXIN-RESPONSIVE FAMILY PROTEIN"/>
    <property type="match status" value="1"/>
</dbReference>
<dbReference type="Proteomes" id="UP000825729">
    <property type="component" value="Unassembled WGS sequence"/>
</dbReference>
<dbReference type="EMBL" id="JAINDJ010000007">
    <property type="protein sequence ID" value="KAG9443215.1"/>
    <property type="molecule type" value="Genomic_DNA"/>
</dbReference>
<feature type="region of interest" description="Disordered" evidence="2">
    <location>
        <begin position="1"/>
        <end position="25"/>
    </location>
</feature>
<dbReference type="GO" id="GO:0009733">
    <property type="term" value="P:response to auxin"/>
    <property type="evidence" value="ECO:0007669"/>
    <property type="project" value="InterPro"/>
</dbReference>
<evidence type="ECO:0000256" key="1">
    <source>
        <dbReference type="ARBA" id="ARBA00006974"/>
    </source>
</evidence>
<dbReference type="Pfam" id="PF02519">
    <property type="entry name" value="Auxin_inducible"/>
    <property type="match status" value="1"/>
</dbReference>
<accession>A0AAV7E517</accession>
<gene>
    <name evidence="3" type="ORF">H6P81_019069</name>
</gene>
<evidence type="ECO:0008006" key="5">
    <source>
        <dbReference type="Google" id="ProtNLM"/>
    </source>
</evidence>
<evidence type="ECO:0000256" key="2">
    <source>
        <dbReference type="SAM" id="MobiDB-lite"/>
    </source>
</evidence>
<proteinExistence type="inferred from homology"/>
<evidence type="ECO:0000313" key="4">
    <source>
        <dbReference type="Proteomes" id="UP000825729"/>
    </source>
</evidence>
<comment type="similarity">
    <text evidence="1">Belongs to the ARG7 family.</text>
</comment>
<sequence length="130" mass="14849">MLSPKRFLSKARNGQSSDFSTRQRKTSEKGYFVVYTADEKRFEVPLSHLNNAIFQELLKMSEDEFGLAANGRITLPCNAVFLDYILSLIRRHPSKDTEKALLLSIASDRCFISCSQQSEHYIDQMPVHAC</sequence>